<keyword evidence="2" id="KW-1185">Reference proteome</keyword>
<dbReference type="AlphaFoldDB" id="A0A6I6G8K6"/>
<dbReference type="RefSeq" id="WP_157478967.1">
    <property type="nucleotide sequence ID" value="NZ_CP046566.1"/>
</dbReference>
<dbReference type="NCBIfam" id="TIGR04256">
    <property type="entry name" value="GxxExxY"/>
    <property type="match status" value="1"/>
</dbReference>
<evidence type="ECO:0000313" key="1">
    <source>
        <dbReference type="EMBL" id="QGW28614.1"/>
    </source>
</evidence>
<accession>A0A6I6G8K6</accession>
<dbReference type="Pfam" id="PF13366">
    <property type="entry name" value="PDDEXK_3"/>
    <property type="match status" value="1"/>
</dbReference>
<dbReference type="KEGG" id="fls:GLV81_11350"/>
<sequence>MTELLYKDESYLIIGKCMEIHRLLGFGFKEAVYKDALELELQAEGIPFQREKRFEVVYKNVVLRHHYVADFVVFDRIILEIKATAAVHEAFTFQTVNYLKASGLRLGMIINFGEKSLRYHRVIL</sequence>
<organism evidence="1 2">
    <name type="scientific">Phnomibacter ginsenosidimutans</name>
    <dbReference type="NCBI Taxonomy" id="2676868"/>
    <lineage>
        <taxon>Bacteria</taxon>
        <taxon>Pseudomonadati</taxon>
        <taxon>Bacteroidota</taxon>
        <taxon>Chitinophagia</taxon>
        <taxon>Chitinophagales</taxon>
        <taxon>Chitinophagaceae</taxon>
        <taxon>Phnomibacter</taxon>
    </lineage>
</organism>
<gene>
    <name evidence="1" type="ORF">GLV81_11350</name>
</gene>
<reference evidence="1 2" key="1">
    <citation type="submission" date="2019-11" db="EMBL/GenBank/DDBJ databases">
        <authorList>
            <person name="Im W.T."/>
        </authorList>
    </citation>
    <scope>NUCLEOTIDE SEQUENCE [LARGE SCALE GENOMIC DNA]</scope>
    <source>
        <strain evidence="1 2">SB-02</strain>
    </source>
</reference>
<protein>
    <submittedName>
        <fullName evidence="1">GxxExxY protein</fullName>
    </submittedName>
</protein>
<evidence type="ECO:0000313" key="2">
    <source>
        <dbReference type="Proteomes" id="UP000426027"/>
    </source>
</evidence>
<proteinExistence type="predicted"/>
<dbReference type="EMBL" id="CP046566">
    <property type="protein sequence ID" value="QGW28614.1"/>
    <property type="molecule type" value="Genomic_DNA"/>
</dbReference>
<name>A0A6I6G8K6_9BACT</name>
<dbReference type="InterPro" id="IPR026350">
    <property type="entry name" value="GxxExxY"/>
</dbReference>
<dbReference type="Proteomes" id="UP000426027">
    <property type="component" value="Chromosome"/>
</dbReference>